<evidence type="ECO:0000313" key="2">
    <source>
        <dbReference type="Proteomes" id="UP000028990"/>
    </source>
</evidence>
<evidence type="ECO:0000313" key="1">
    <source>
        <dbReference type="EMBL" id="KFO27956.1"/>
    </source>
</evidence>
<reference evidence="1 2" key="1">
    <citation type="submission" date="2013-11" db="EMBL/GenBank/DDBJ databases">
        <title>The Damaraland mole rat (Fukomys damarensis) genome and evolution of African mole rats.</title>
        <authorList>
            <person name="Gladyshev V.N."/>
            <person name="Fang X."/>
        </authorList>
    </citation>
    <scope>NUCLEOTIDE SEQUENCE [LARGE SCALE GENOMIC DNA]</scope>
    <source>
        <tissue evidence="1">Liver</tissue>
    </source>
</reference>
<organism evidence="1 2">
    <name type="scientific">Fukomys damarensis</name>
    <name type="common">Damaraland mole rat</name>
    <name type="synonym">Cryptomys damarensis</name>
    <dbReference type="NCBI Taxonomy" id="885580"/>
    <lineage>
        <taxon>Eukaryota</taxon>
        <taxon>Metazoa</taxon>
        <taxon>Chordata</taxon>
        <taxon>Craniata</taxon>
        <taxon>Vertebrata</taxon>
        <taxon>Euteleostomi</taxon>
        <taxon>Mammalia</taxon>
        <taxon>Eutheria</taxon>
        <taxon>Euarchontoglires</taxon>
        <taxon>Glires</taxon>
        <taxon>Rodentia</taxon>
        <taxon>Hystricomorpha</taxon>
        <taxon>Bathyergidae</taxon>
        <taxon>Fukomys</taxon>
    </lineage>
</organism>
<protein>
    <submittedName>
        <fullName evidence="1">Uncharacterized protein</fullName>
    </submittedName>
</protein>
<sequence>MLLWNPAVCRVADNTPATCPSPLSPWPIHKNEGKYPDKTGTNIIPPPLSLQSLHVPQHKRQIAGGPATLAVSFSGLDSAVPPSKARSDTSNRTQAIKFNITQVREEGLGKITAPGQLPKLPQTGHIQMGPDRHDCPSRSSLHTSHLANVVVS</sequence>
<name>A0A091DYP5_FUKDA</name>
<dbReference type="Proteomes" id="UP000028990">
    <property type="component" value="Unassembled WGS sequence"/>
</dbReference>
<accession>A0A091DYP5</accession>
<dbReference type="AlphaFoldDB" id="A0A091DYP5"/>
<dbReference type="EMBL" id="KN122834">
    <property type="protein sequence ID" value="KFO27956.1"/>
    <property type="molecule type" value="Genomic_DNA"/>
</dbReference>
<proteinExistence type="predicted"/>
<keyword evidence="2" id="KW-1185">Reference proteome</keyword>
<gene>
    <name evidence="1" type="ORF">H920_10637</name>
</gene>